<keyword evidence="6" id="KW-0969">Cilium</keyword>
<dbReference type="NCBIfam" id="TIGR02550">
    <property type="entry name" value="flagell_flgL"/>
    <property type="match status" value="1"/>
</dbReference>
<dbReference type="AlphaFoldDB" id="A0A2X4WQR9"/>
<comment type="subcellular location">
    <subcellularLocation>
        <location evidence="1">Bacterial flagellum</location>
    </subcellularLocation>
</comment>
<dbReference type="PANTHER" id="PTHR42792:SF1">
    <property type="entry name" value="FLAGELLAR HOOK-ASSOCIATED PROTEIN 3"/>
    <property type="match status" value="1"/>
</dbReference>
<protein>
    <submittedName>
        <fullName evidence="6">Flagellar hook-associated protein FlgL</fullName>
    </submittedName>
</protein>
<dbReference type="GO" id="GO:0005198">
    <property type="term" value="F:structural molecule activity"/>
    <property type="evidence" value="ECO:0007669"/>
    <property type="project" value="InterPro"/>
</dbReference>
<dbReference type="InterPro" id="IPR001492">
    <property type="entry name" value="Flagellin"/>
</dbReference>
<dbReference type="InterPro" id="IPR013384">
    <property type="entry name" value="Flagell_FlgL"/>
</dbReference>
<dbReference type="EMBL" id="LS483476">
    <property type="protein sequence ID" value="SQI61998.1"/>
    <property type="molecule type" value="Genomic_DNA"/>
</dbReference>
<sequence>MRITDGMIARNVMNNINQSYSRLDKLFEQAQTQKKISRPSDDPVTAMKGMFYRTNVIEVEQFKRNFSEAHNWIETTDSAIGEATKIMERVRELTTQASNETYDEGQLKSIAEEVTQLKEHMKTLANSKVGNKYIFNGTNTLNAPFKDLNDAAPNFNSDDVNFELAKDIFVPVNMQGSAVFGEGEDSIFSLFDKLETALNDGETTGLTNFLDDIDASTNKLLGARAEIGARTNRLEFMEERIDNQEVIAKRIMSDNEDVEFEKVVMEFKAQEAVHQAAMAVAARIIQPTLMDFLR</sequence>
<evidence type="ECO:0000259" key="4">
    <source>
        <dbReference type="Pfam" id="PF00669"/>
    </source>
</evidence>
<proteinExistence type="inferred from homology"/>
<dbReference type="SUPFAM" id="SSF64518">
    <property type="entry name" value="Phase 1 flagellin"/>
    <property type="match status" value="1"/>
</dbReference>
<feature type="domain" description="Flagellin C-terminal" evidence="5">
    <location>
        <begin position="211"/>
        <end position="290"/>
    </location>
</feature>
<dbReference type="Proteomes" id="UP000249134">
    <property type="component" value="Chromosome 1"/>
</dbReference>
<comment type="similarity">
    <text evidence="2">Belongs to the bacterial flagellin family.</text>
</comment>
<reference evidence="6 7" key="1">
    <citation type="submission" date="2018-06" db="EMBL/GenBank/DDBJ databases">
        <authorList>
            <consortium name="Pathogen Informatics"/>
            <person name="Doyle S."/>
        </authorList>
    </citation>
    <scope>NUCLEOTIDE SEQUENCE [LARGE SCALE GENOMIC DNA]</scope>
    <source>
        <strain evidence="6 7">NCTC4824</strain>
    </source>
</reference>
<dbReference type="InterPro" id="IPR001029">
    <property type="entry name" value="Flagellin_N"/>
</dbReference>
<keyword evidence="6" id="KW-0966">Cell projection</keyword>
<evidence type="ECO:0000256" key="1">
    <source>
        <dbReference type="ARBA" id="ARBA00004365"/>
    </source>
</evidence>
<dbReference type="Pfam" id="PF00700">
    <property type="entry name" value="Flagellin_C"/>
    <property type="match status" value="1"/>
</dbReference>
<dbReference type="GO" id="GO:0071973">
    <property type="term" value="P:bacterial-type flagellum-dependent cell motility"/>
    <property type="evidence" value="ECO:0007669"/>
    <property type="project" value="InterPro"/>
</dbReference>
<evidence type="ECO:0000259" key="5">
    <source>
        <dbReference type="Pfam" id="PF00700"/>
    </source>
</evidence>
<dbReference type="GO" id="GO:0009424">
    <property type="term" value="C:bacterial-type flagellum hook"/>
    <property type="evidence" value="ECO:0007669"/>
    <property type="project" value="InterPro"/>
</dbReference>
<dbReference type="RefSeq" id="WP_066141545.1">
    <property type="nucleotide sequence ID" value="NZ_CBCSGM010000003.1"/>
</dbReference>
<feature type="domain" description="Flagellin N-terminal" evidence="4">
    <location>
        <begin position="7"/>
        <end position="140"/>
    </location>
</feature>
<dbReference type="InterPro" id="IPR046358">
    <property type="entry name" value="Flagellin_C"/>
</dbReference>
<dbReference type="Pfam" id="PF00669">
    <property type="entry name" value="Flagellin_N"/>
    <property type="match status" value="1"/>
</dbReference>
<dbReference type="PRINTS" id="PR00207">
    <property type="entry name" value="FLAGELLIN"/>
</dbReference>
<keyword evidence="7" id="KW-1185">Reference proteome</keyword>
<keyword evidence="6" id="KW-0282">Flagellum</keyword>
<dbReference type="Gene3D" id="1.20.1330.10">
    <property type="entry name" value="f41 fragment of flagellin, N-terminal domain"/>
    <property type="match status" value="1"/>
</dbReference>
<evidence type="ECO:0000256" key="2">
    <source>
        <dbReference type="ARBA" id="ARBA00005709"/>
    </source>
</evidence>
<dbReference type="PANTHER" id="PTHR42792">
    <property type="entry name" value="FLAGELLIN"/>
    <property type="match status" value="1"/>
</dbReference>
<accession>A0A2X4WQR9</accession>
<dbReference type="KEGG" id="blen:NCTC4824_03541"/>
<name>A0A2X4WQR9_LEDLE</name>
<keyword evidence="3" id="KW-0975">Bacterial flagellum</keyword>
<evidence type="ECO:0000256" key="3">
    <source>
        <dbReference type="ARBA" id="ARBA00023143"/>
    </source>
</evidence>
<organism evidence="6 7">
    <name type="scientific">Lederbergia lenta</name>
    <name type="common">Bacillus lentus</name>
    <dbReference type="NCBI Taxonomy" id="1467"/>
    <lineage>
        <taxon>Bacteria</taxon>
        <taxon>Bacillati</taxon>
        <taxon>Bacillota</taxon>
        <taxon>Bacilli</taxon>
        <taxon>Bacillales</taxon>
        <taxon>Bacillaceae</taxon>
        <taxon>Lederbergia</taxon>
    </lineage>
</organism>
<evidence type="ECO:0000313" key="7">
    <source>
        <dbReference type="Proteomes" id="UP000249134"/>
    </source>
</evidence>
<dbReference type="STRING" id="1348624.GCA_001591545_02241"/>
<gene>
    <name evidence="6" type="primary">flgL</name>
    <name evidence="6" type="ORF">NCTC4824_03541</name>
</gene>
<evidence type="ECO:0000313" key="6">
    <source>
        <dbReference type="EMBL" id="SQI61998.1"/>
    </source>
</evidence>